<sequence length="158" mass="17912">MDSKESVVLQHYNADHMNTLKKFQLPEDQERFTSMPLEYENVDCGQYRIVILNRGEPVGFFILDSSEKVASYTSNDSAMLLTSLLIDYQSQGKGFAKQALNRLGEFIRNEYPDCNGIVLSVNHKNVHARRLYEKTGFQDTGKTIGGPEGEQSIMKLVI</sequence>
<organism evidence="2 3">
    <name type="scientific">Salinicoccus cyprini</name>
    <dbReference type="NCBI Taxonomy" id="2493691"/>
    <lineage>
        <taxon>Bacteria</taxon>
        <taxon>Bacillati</taxon>
        <taxon>Bacillota</taxon>
        <taxon>Bacilli</taxon>
        <taxon>Bacillales</taxon>
        <taxon>Staphylococcaceae</taxon>
        <taxon>Salinicoccus</taxon>
    </lineage>
</organism>
<evidence type="ECO:0000313" key="3">
    <source>
        <dbReference type="Proteomes" id="UP000315103"/>
    </source>
</evidence>
<dbReference type="OrthoDB" id="66776at2"/>
<feature type="domain" description="N-acetyltransferase" evidence="1">
    <location>
        <begin position="7"/>
        <end position="158"/>
    </location>
</feature>
<dbReference type="SUPFAM" id="SSF55729">
    <property type="entry name" value="Acyl-CoA N-acyltransferases (Nat)"/>
    <property type="match status" value="1"/>
</dbReference>
<dbReference type="Gene3D" id="3.40.630.30">
    <property type="match status" value="1"/>
</dbReference>
<comment type="caution">
    <text evidence="2">The sequence shown here is derived from an EMBL/GenBank/DDBJ whole genome shotgun (WGS) entry which is preliminary data.</text>
</comment>
<proteinExistence type="predicted"/>
<protein>
    <submittedName>
        <fullName evidence="2">GNAT family N-acetyltransferase</fullName>
    </submittedName>
</protein>
<dbReference type="InterPro" id="IPR016181">
    <property type="entry name" value="Acyl_CoA_acyltransferase"/>
</dbReference>
<accession>A0A558AYR1</accession>
<gene>
    <name evidence="2" type="ORF">FO441_03680</name>
</gene>
<name>A0A558AYR1_9STAP</name>
<reference evidence="2 3" key="1">
    <citation type="submission" date="2019-07" db="EMBL/GenBank/DDBJ databases">
        <title>Salinicoccus cyprini sp. nov., isolated from gastro-intestinal tract of mirror carp, Cyprinus carpio var. specularis, collected from Gobind Sagar Reservoir, Himachal Pradesh, India.</title>
        <authorList>
            <person name="Talwar C."/>
            <person name="Singh A.K."/>
            <person name="Lal R."/>
            <person name="Negi R.K."/>
        </authorList>
    </citation>
    <scope>NUCLEOTIDE SEQUENCE [LARGE SCALE GENOMIC DNA]</scope>
    <source>
        <strain evidence="2 3">CT19</strain>
    </source>
</reference>
<keyword evidence="3" id="KW-1185">Reference proteome</keyword>
<dbReference type="RefSeq" id="WP_145285929.1">
    <property type="nucleotide sequence ID" value="NZ_VMSJ01000001.1"/>
</dbReference>
<dbReference type="Proteomes" id="UP000315103">
    <property type="component" value="Unassembled WGS sequence"/>
</dbReference>
<evidence type="ECO:0000313" key="2">
    <source>
        <dbReference type="EMBL" id="TVT29393.1"/>
    </source>
</evidence>
<dbReference type="InterPro" id="IPR000182">
    <property type="entry name" value="GNAT_dom"/>
</dbReference>
<dbReference type="PROSITE" id="PS51186">
    <property type="entry name" value="GNAT"/>
    <property type="match status" value="1"/>
</dbReference>
<dbReference type="AlphaFoldDB" id="A0A558AYR1"/>
<keyword evidence="2" id="KW-0808">Transferase</keyword>
<dbReference type="GO" id="GO:0016747">
    <property type="term" value="F:acyltransferase activity, transferring groups other than amino-acyl groups"/>
    <property type="evidence" value="ECO:0007669"/>
    <property type="project" value="InterPro"/>
</dbReference>
<dbReference type="Pfam" id="PF00583">
    <property type="entry name" value="Acetyltransf_1"/>
    <property type="match status" value="1"/>
</dbReference>
<dbReference type="EMBL" id="VMSJ01000001">
    <property type="protein sequence ID" value="TVT29393.1"/>
    <property type="molecule type" value="Genomic_DNA"/>
</dbReference>
<evidence type="ECO:0000259" key="1">
    <source>
        <dbReference type="PROSITE" id="PS51186"/>
    </source>
</evidence>